<protein>
    <submittedName>
        <fullName evidence="10">ABC transporter permease</fullName>
    </submittedName>
</protein>
<keyword evidence="5 7" id="KW-1133">Transmembrane helix</keyword>
<comment type="subcellular location">
    <subcellularLocation>
        <location evidence="1">Cell membrane</location>
        <topology evidence="1">Multi-pass membrane protein</topology>
    </subcellularLocation>
</comment>
<feature type="domain" description="ABC3 transporter permease C-terminal" evidence="8">
    <location>
        <begin position="273"/>
        <end position="402"/>
    </location>
</feature>
<feature type="transmembrane region" description="Helical" evidence="7">
    <location>
        <begin position="376"/>
        <end position="393"/>
    </location>
</feature>
<dbReference type="InterPro" id="IPR025857">
    <property type="entry name" value="MacB_PCD"/>
</dbReference>
<dbReference type="InterPro" id="IPR051447">
    <property type="entry name" value="Lipoprotein-release_system"/>
</dbReference>
<proteinExistence type="inferred from homology"/>
<dbReference type="InterPro" id="IPR003838">
    <property type="entry name" value="ABC3_permease_C"/>
</dbReference>
<evidence type="ECO:0000256" key="3">
    <source>
        <dbReference type="ARBA" id="ARBA00022475"/>
    </source>
</evidence>
<keyword evidence="3" id="KW-1003">Cell membrane</keyword>
<evidence type="ECO:0000256" key="6">
    <source>
        <dbReference type="ARBA" id="ARBA00023136"/>
    </source>
</evidence>
<dbReference type="PANTHER" id="PTHR30489">
    <property type="entry name" value="LIPOPROTEIN-RELEASING SYSTEM TRANSMEMBRANE PROTEIN LOLE"/>
    <property type="match status" value="1"/>
</dbReference>
<dbReference type="PANTHER" id="PTHR30489:SF0">
    <property type="entry name" value="LIPOPROTEIN-RELEASING SYSTEM TRANSMEMBRANE PROTEIN LOLE"/>
    <property type="match status" value="1"/>
</dbReference>
<evidence type="ECO:0000313" key="10">
    <source>
        <dbReference type="EMBL" id="NMU25835.1"/>
    </source>
</evidence>
<dbReference type="Pfam" id="PF02687">
    <property type="entry name" value="FtsX"/>
    <property type="match status" value="1"/>
</dbReference>
<comment type="caution">
    <text evidence="10">The sequence shown here is derived from an EMBL/GenBank/DDBJ whole genome shotgun (WGS) entry which is preliminary data.</text>
</comment>
<evidence type="ECO:0000256" key="1">
    <source>
        <dbReference type="ARBA" id="ARBA00004651"/>
    </source>
</evidence>
<feature type="transmembrane region" description="Helical" evidence="7">
    <location>
        <begin position="273"/>
        <end position="295"/>
    </location>
</feature>
<dbReference type="AlphaFoldDB" id="A0A7Y0X5C8"/>
<feature type="transmembrane region" description="Helical" evidence="7">
    <location>
        <begin position="316"/>
        <end position="341"/>
    </location>
</feature>
<evidence type="ECO:0000256" key="4">
    <source>
        <dbReference type="ARBA" id="ARBA00022692"/>
    </source>
</evidence>
<dbReference type="EMBL" id="JABCLD010001111">
    <property type="protein sequence ID" value="NMU25835.1"/>
    <property type="molecule type" value="Genomic_DNA"/>
</dbReference>
<dbReference type="Proteomes" id="UP000555836">
    <property type="component" value="Unassembled WGS sequence"/>
</dbReference>
<dbReference type="Pfam" id="PF12704">
    <property type="entry name" value="MacB_PCD"/>
    <property type="match status" value="1"/>
</dbReference>
<keyword evidence="4 7" id="KW-0812">Transmembrane</keyword>
<dbReference type="RefSeq" id="WP_269665406.1">
    <property type="nucleotide sequence ID" value="NZ_CP138329.1"/>
</dbReference>
<name>A0A7Y0X5C8_VIBPH</name>
<evidence type="ECO:0000259" key="8">
    <source>
        <dbReference type="Pfam" id="PF02687"/>
    </source>
</evidence>
<feature type="transmembrane region" description="Helical" evidence="7">
    <location>
        <begin position="21"/>
        <end position="42"/>
    </location>
</feature>
<evidence type="ECO:0000259" key="9">
    <source>
        <dbReference type="Pfam" id="PF12704"/>
    </source>
</evidence>
<evidence type="ECO:0000256" key="7">
    <source>
        <dbReference type="SAM" id="Phobius"/>
    </source>
</evidence>
<accession>A0A7Y0X5C8</accession>
<organism evidence="10 11">
    <name type="scientific">Vibrio parahaemolyticus</name>
    <dbReference type="NCBI Taxonomy" id="670"/>
    <lineage>
        <taxon>Bacteria</taxon>
        <taxon>Pseudomonadati</taxon>
        <taxon>Pseudomonadota</taxon>
        <taxon>Gammaproteobacteria</taxon>
        <taxon>Vibrionales</taxon>
        <taxon>Vibrionaceae</taxon>
        <taxon>Vibrio</taxon>
    </lineage>
</organism>
<reference evidence="10 11" key="1">
    <citation type="submission" date="2020-04" db="EMBL/GenBank/DDBJ databases">
        <title>Whole-genome sequencing of Vibrio spp. from China reveals different genetic environments of blaCTX-M-14 among diverse lineages.</title>
        <authorList>
            <person name="Zheng Z."/>
            <person name="Ye L."/>
            <person name="Chen S."/>
        </authorList>
    </citation>
    <scope>NUCLEOTIDE SEQUENCE [LARGE SCALE GENOMIC DNA]</scope>
    <source>
        <strain evidence="10 11">Vb0574</strain>
    </source>
</reference>
<dbReference type="GO" id="GO:0044874">
    <property type="term" value="P:lipoprotein localization to outer membrane"/>
    <property type="evidence" value="ECO:0007669"/>
    <property type="project" value="TreeGrafter"/>
</dbReference>
<comment type="similarity">
    <text evidence="2">Belongs to the ABC-4 integral membrane protein family. LolC/E subfamily.</text>
</comment>
<sequence length="411" mass="45175">MLIKLAWRNLWRNKLRTSIMLGAMVFGLMGVVAMIGFMNGLVDSMIKNAIAWQTSHLQIHQSAYLVNPELKDTIPDSQSIVTTLDKHQSVKAVSERFLADGMIASARSSRGIRINGIHLEQEQKITPLSEHIIDGYWLDEEGRNPILVSQKTAKRLKLRVGSKVILTLSDINGDVSGAAFRVKGIFKTPSTTFDDGNVYVRKADLEKIAGIAGAHEIAMLLNANDDDVLQNTVSFTRTLIDDGSGKPLTVRTWLEIQPLLSTMMSSMDISNQVMLVVFVLAMTLGIVNIMLMSVFERTREFGVLMAVGMQQHKICILITLETMFLGLTGCALGLFGSAAMIKLLSVTGLSLGGLADGLGTYGVDTLLYPRVSFYEYQMIIVAIFMASLFAALYPARQILKHRPADAMGEKT</sequence>
<dbReference type="GO" id="GO:0098797">
    <property type="term" value="C:plasma membrane protein complex"/>
    <property type="evidence" value="ECO:0007669"/>
    <property type="project" value="TreeGrafter"/>
</dbReference>
<evidence type="ECO:0000313" key="11">
    <source>
        <dbReference type="Proteomes" id="UP000555836"/>
    </source>
</evidence>
<gene>
    <name evidence="10" type="ORF">HKB21_09375</name>
</gene>
<keyword evidence="6 7" id="KW-0472">Membrane</keyword>
<evidence type="ECO:0000256" key="2">
    <source>
        <dbReference type="ARBA" id="ARBA00005236"/>
    </source>
</evidence>
<feature type="domain" description="MacB-like periplasmic core" evidence="9">
    <location>
        <begin position="17"/>
        <end position="207"/>
    </location>
</feature>
<evidence type="ECO:0000256" key="5">
    <source>
        <dbReference type="ARBA" id="ARBA00022989"/>
    </source>
</evidence>